<reference evidence="2" key="1">
    <citation type="submission" date="2020-06" db="EMBL/GenBank/DDBJ databases">
        <title>Nostoc edaphicum CCNP1411 genome.</title>
        <authorList>
            <person name="Fidor A."/>
            <person name="Grabski M."/>
            <person name="Gawor J."/>
            <person name="Gromadka R."/>
            <person name="Wegrzyn G."/>
            <person name="Mazur-Marzec H."/>
        </authorList>
    </citation>
    <scope>NUCLEOTIDE SEQUENCE [LARGE SCALE GENOMIC DNA]</scope>
    <source>
        <strain evidence="2">CCNP1411</strain>
        <plasmid evidence="2">pne_5</plasmid>
    </source>
</reference>
<evidence type="ECO:0008006" key="3">
    <source>
        <dbReference type="Google" id="ProtNLM"/>
    </source>
</evidence>
<keyword evidence="1" id="KW-0614">Plasmid</keyword>
<dbReference type="EMBL" id="CP054697">
    <property type="protein sequence ID" value="QMS86409.1"/>
    <property type="molecule type" value="Genomic_DNA"/>
</dbReference>
<proteinExistence type="predicted"/>
<keyword evidence="2" id="KW-1185">Reference proteome</keyword>
<protein>
    <recommendedName>
        <fullName evidence="3">DUF4351 domain-containing protein</fullName>
    </recommendedName>
</protein>
<dbReference type="Proteomes" id="UP000514713">
    <property type="component" value="Plasmid pNe_5"/>
</dbReference>
<organism evidence="1 2">
    <name type="scientific">Nostoc edaphicum CCNP1411</name>
    <dbReference type="NCBI Taxonomy" id="1472755"/>
    <lineage>
        <taxon>Bacteria</taxon>
        <taxon>Bacillati</taxon>
        <taxon>Cyanobacteriota</taxon>
        <taxon>Cyanophyceae</taxon>
        <taxon>Nostocales</taxon>
        <taxon>Nostocaceae</taxon>
        <taxon>Nostoc</taxon>
    </lineage>
</organism>
<name>A0A7D7LA99_9NOSO</name>
<dbReference type="AlphaFoldDB" id="A0A7D7LA99"/>
<geneLocation type="plasmid" evidence="2">
    <name>pne_5</name>
</geneLocation>
<dbReference type="RefSeq" id="WP_181927433.1">
    <property type="nucleotide sequence ID" value="NZ_CP054697.1"/>
</dbReference>
<accession>A0A7D7LA99</accession>
<gene>
    <name evidence="1" type="ORF">HUN01_02020</name>
</gene>
<evidence type="ECO:0000313" key="1">
    <source>
        <dbReference type="EMBL" id="QMS86409.1"/>
    </source>
</evidence>
<dbReference type="KEGG" id="ned:HUN01_02020"/>
<sequence>MMSPFLKGVNREKAKQEGKRLVVENLLQLRFGSLDKELQAIIEPVLALLPEEFTPLLMQLSREELIAKFGRH</sequence>
<evidence type="ECO:0000313" key="2">
    <source>
        <dbReference type="Proteomes" id="UP000514713"/>
    </source>
</evidence>